<dbReference type="InterPro" id="IPR036397">
    <property type="entry name" value="RNaseH_sf"/>
</dbReference>
<dbReference type="GO" id="GO:0003676">
    <property type="term" value="F:nucleic acid binding"/>
    <property type="evidence" value="ECO:0007669"/>
    <property type="project" value="InterPro"/>
</dbReference>
<dbReference type="EMBL" id="MRCE01000015">
    <property type="protein sequence ID" value="OKH36641.1"/>
    <property type="molecule type" value="Genomic_DNA"/>
</dbReference>
<accession>A0A1U7IHN2</accession>
<proteinExistence type="predicted"/>
<name>A0A1U7IHN2_9CYAN</name>
<dbReference type="RefSeq" id="WP_073594606.1">
    <property type="nucleotide sequence ID" value="NZ_MRCE01000015.1"/>
</dbReference>
<dbReference type="OrthoDB" id="9804290at2"/>
<dbReference type="AlphaFoldDB" id="A0A1U7IHN2"/>
<dbReference type="Proteomes" id="UP000185860">
    <property type="component" value="Unassembled WGS sequence"/>
</dbReference>
<reference evidence="1 2" key="1">
    <citation type="submission" date="2016-11" db="EMBL/GenBank/DDBJ databases">
        <title>Draft Genome Sequences of Nine Cyanobacterial Strains from Diverse Habitats.</title>
        <authorList>
            <person name="Zhu T."/>
            <person name="Hou S."/>
            <person name="Lu X."/>
            <person name="Hess W.R."/>
        </authorList>
    </citation>
    <scope>NUCLEOTIDE SEQUENCE [LARGE SCALE GENOMIC DNA]</scope>
    <source>
        <strain evidence="1 2">IAM M-71</strain>
    </source>
</reference>
<dbReference type="STRING" id="454136.NIES2119_16575"/>
<dbReference type="InterPro" id="IPR012337">
    <property type="entry name" value="RNaseH-like_sf"/>
</dbReference>
<evidence type="ECO:0008006" key="3">
    <source>
        <dbReference type="Google" id="ProtNLM"/>
    </source>
</evidence>
<organism evidence="1 2">
    <name type="scientific">[Phormidium ambiguum] IAM M-71</name>
    <dbReference type="NCBI Taxonomy" id="454136"/>
    <lineage>
        <taxon>Bacteria</taxon>
        <taxon>Bacillati</taxon>
        <taxon>Cyanobacteriota</taxon>
        <taxon>Cyanophyceae</taxon>
        <taxon>Oscillatoriophycideae</taxon>
        <taxon>Aerosakkonematales</taxon>
        <taxon>Aerosakkonemataceae</taxon>
        <taxon>Floridanema</taxon>
    </lineage>
</organism>
<dbReference type="Gene3D" id="3.30.420.10">
    <property type="entry name" value="Ribonuclease H-like superfamily/Ribonuclease H"/>
    <property type="match status" value="1"/>
</dbReference>
<evidence type="ECO:0000313" key="2">
    <source>
        <dbReference type="Proteomes" id="UP000185860"/>
    </source>
</evidence>
<comment type="caution">
    <text evidence="1">The sequence shown here is derived from an EMBL/GenBank/DDBJ whole genome shotgun (WGS) entry which is preliminary data.</text>
</comment>
<gene>
    <name evidence="1" type="ORF">NIES2119_16575</name>
</gene>
<protein>
    <recommendedName>
        <fullName evidence="3">DNA polymerase III subunit epsilon</fullName>
    </recommendedName>
</protein>
<sequence length="263" mass="29748">MNDLSSKFSKAGLPVPEQVLIIDTETTDLEHKQGQVVEIGAILYSVKHKTTIQQFSTVLQANSNPTEHFNRINPTALSEMKVKQATWGVSIVTAMAEQGDFIVAHNAKFHKNWFGSFENGSSTLPVLLSSKGEPLSWLCTNEDFSWPRQPKYGRSLISLAVAHDIAVFEPHRALSQCRLIADLFNRMENLQAIFEKALRPKGIFRALVDYKNRELAKSAGFTWNSDQKIWHRKMAIEDVKELPFPVELLALCNDRAMPQQQLK</sequence>
<evidence type="ECO:0000313" key="1">
    <source>
        <dbReference type="EMBL" id="OKH36641.1"/>
    </source>
</evidence>
<dbReference type="SUPFAM" id="SSF53098">
    <property type="entry name" value="Ribonuclease H-like"/>
    <property type="match status" value="1"/>
</dbReference>
<dbReference type="CDD" id="cd06127">
    <property type="entry name" value="DEDDh"/>
    <property type="match status" value="1"/>
</dbReference>